<proteinExistence type="predicted"/>
<gene>
    <name evidence="2" type="ORF">CC78DRAFT_529793</name>
</gene>
<feature type="region of interest" description="Disordered" evidence="1">
    <location>
        <begin position="1"/>
        <end position="30"/>
    </location>
</feature>
<feature type="compositionally biased region" description="Polar residues" evidence="1">
    <location>
        <begin position="1"/>
        <end position="10"/>
    </location>
</feature>
<accession>A0A9P4KI80</accession>
<evidence type="ECO:0000313" key="3">
    <source>
        <dbReference type="Proteomes" id="UP000800093"/>
    </source>
</evidence>
<keyword evidence="3" id="KW-1185">Reference proteome</keyword>
<organism evidence="2 3">
    <name type="scientific">Lojkania enalia</name>
    <dbReference type="NCBI Taxonomy" id="147567"/>
    <lineage>
        <taxon>Eukaryota</taxon>
        <taxon>Fungi</taxon>
        <taxon>Dikarya</taxon>
        <taxon>Ascomycota</taxon>
        <taxon>Pezizomycotina</taxon>
        <taxon>Dothideomycetes</taxon>
        <taxon>Pleosporomycetidae</taxon>
        <taxon>Pleosporales</taxon>
        <taxon>Pleosporales incertae sedis</taxon>
        <taxon>Lojkania</taxon>
    </lineage>
</organism>
<comment type="caution">
    <text evidence="2">The sequence shown here is derived from an EMBL/GenBank/DDBJ whole genome shotgun (WGS) entry which is preliminary data.</text>
</comment>
<evidence type="ECO:0000313" key="2">
    <source>
        <dbReference type="EMBL" id="KAF2268817.1"/>
    </source>
</evidence>
<dbReference type="Proteomes" id="UP000800093">
    <property type="component" value="Unassembled WGS sequence"/>
</dbReference>
<sequence length="59" mass="6725">MPYSPTTSPLRTHPADTQHPPHPSHAHTRKKIPILRSPFFLSLPNIITRNLHTDNLPMP</sequence>
<reference evidence="3" key="1">
    <citation type="journal article" date="2020" name="Stud. Mycol.">
        <title>101 Dothideomycetes genomes: A test case for predicting lifestyles and emergence of pathogens.</title>
        <authorList>
            <person name="Haridas S."/>
            <person name="Albert R."/>
            <person name="Binder M."/>
            <person name="Bloem J."/>
            <person name="LaButti K."/>
            <person name="Salamov A."/>
            <person name="Andreopoulos B."/>
            <person name="Baker S."/>
            <person name="Barry K."/>
            <person name="Bills G."/>
            <person name="Bluhm B."/>
            <person name="Cannon C."/>
            <person name="Castanera R."/>
            <person name="Culley D."/>
            <person name="Daum C."/>
            <person name="Ezra D."/>
            <person name="Gonzalez J."/>
            <person name="Henrissat B."/>
            <person name="Kuo A."/>
            <person name="Liang C."/>
            <person name="Lipzen A."/>
            <person name="Lutzoni F."/>
            <person name="Magnuson J."/>
            <person name="Mondo S."/>
            <person name="Nolan M."/>
            <person name="Ohm R."/>
            <person name="Pangilinan J."/>
            <person name="Park H.-J."/>
            <person name="Ramirez L."/>
            <person name="Alfaro M."/>
            <person name="Sun H."/>
            <person name="Tritt A."/>
            <person name="Yoshinaga Y."/>
            <person name="Zwiers L.-H."/>
            <person name="Turgeon B."/>
            <person name="Goodwin S."/>
            <person name="Spatafora J."/>
            <person name="Crous P."/>
            <person name="Grigoriev I."/>
        </authorList>
    </citation>
    <scope>NUCLEOTIDE SEQUENCE [LARGE SCALE GENOMIC DNA]</scope>
    <source>
        <strain evidence="3">CBS 304.66</strain>
    </source>
</reference>
<name>A0A9P4KI80_9PLEO</name>
<dbReference type="AlphaFoldDB" id="A0A9P4KI80"/>
<evidence type="ECO:0000256" key="1">
    <source>
        <dbReference type="SAM" id="MobiDB-lite"/>
    </source>
</evidence>
<protein>
    <submittedName>
        <fullName evidence="2">Uncharacterized protein</fullName>
    </submittedName>
</protein>
<dbReference type="EMBL" id="ML986585">
    <property type="protein sequence ID" value="KAF2268817.1"/>
    <property type="molecule type" value="Genomic_DNA"/>
</dbReference>